<sequence>MQYAPSRQLVLCFQLALYLPFTRGGLTHDKKAGFLRPTVFSIENERMECRLVPLRDRNRLFIRSPFNLFHFYFFISTAVHIPCDHITGQTPSVGLCAHWQEQGRLSGRWVTETSHGWPATPVHALNLTCFAFPSIESEWREKERGKGLPNHFYLFFRHCAHKGSLQMKRSERNDDGHKQKVCIPKSAKAP</sequence>
<reference evidence="3" key="1">
    <citation type="journal article" date="2012" name="Proc. Natl. Acad. Sci. U.S.A.">
        <title>Antigenic diversity is generated by distinct evolutionary mechanisms in African trypanosome species.</title>
        <authorList>
            <person name="Jackson A.P."/>
            <person name="Berry A."/>
            <person name="Aslett M."/>
            <person name="Allison H.C."/>
            <person name="Burton P."/>
            <person name="Vavrova-Anderson J."/>
            <person name="Brown R."/>
            <person name="Browne H."/>
            <person name="Corton N."/>
            <person name="Hauser H."/>
            <person name="Gamble J."/>
            <person name="Gilderthorp R."/>
            <person name="Marcello L."/>
            <person name="McQuillan J."/>
            <person name="Otto T.D."/>
            <person name="Quail M.A."/>
            <person name="Sanders M.J."/>
            <person name="van Tonder A."/>
            <person name="Ginger M.L."/>
            <person name="Field M.C."/>
            <person name="Barry J.D."/>
            <person name="Hertz-Fowler C."/>
            <person name="Berriman M."/>
        </authorList>
    </citation>
    <scope>NUCLEOTIDE SEQUENCE</scope>
    <source>
        <strain evidence="3">Y486</strain>
    </source>
</reference>
<dbReference type="AlphaFoldDB" id="G0TUJ0"/>
<gene>
    <name evidence="3" type="ORF">TVY486_0402900</name>
</gene>
<evidence type="ECO:0000256" key="1">
    <source>
        <dbReference type="SAM" id="MobiDB-lite"/>
    </source>
</evidence>
<proteinExistence type="predicted"/>
<evidence type="ECO:0000313" key="3">
    <source>
        <dbReference type="EMBL" id="CCC47624.1"/>
    </source>
</evidence>
<evidence type="ECO:0008006" key="4">
    <source>
        <dbReference type="Google" id="ProtNLM"/>
    </source>
</evidence>
<accession>G0TUJ0</accession>
<feature type="signal peptide" evidence="2">
    <location>
        <begin position="1"/>
        <end position="24"/>
    </location>
</feature>
<feature type="chain" id="PRO_5003410121" description="Secreted protein" evidence="2">
    <location>
        <begin position="25"/>
        <end position="190"/>
    </location>
</feature>
<name>G0TUJ0_TRYVY</name>
<organism evidence="3">
    <name type="scientific">Trypanosoma vivax (strain Y486)</name>
    <dbReference type="NCBI Taxonomy" id="1055687"/>
    <lineage>
        <taxon>Eukaryota</taxon>
        <taxon>Discoba</taxon>
        <taxon>Euglenozoa</taxon>
        <taxon>Kinetoplastea</taxon>
        <taxon>Metakinetoplastina</taxon>
        <taxon>Trypanosomatida</taxon>
        <taxon>Trypanosomatidae</taxon>
        <taxon>Trypanosoma</taxon>
        <taxon>Duttonella</taxon>
    </lineage>
</organism>
<dbReference type="EMBL" id="HE573020">
    <property type="protein sequence ID" value="CCC47624.1"/>
    <property type="molecule type" value="Genomic_DNA"/>
</dbReference>
<keyword evidence="2" id="KW-0732">Signal</keyword>
<evidence type="ECO:0000256" key="2">
    <source>
        <dbReference type="SAM" id="SignalP"/>
    </source>
</evidence>
<feature type="compositionally biased region" description="Basic and acidic residues" evidence="1">
    <location>
        <begin position="168"/>
        <end position="178"/>
    </location>
</feature>
<feature type="region of interest" description="Disordered" evidence="1">
    <location>
        <begin position="167"/>
        <end position="190"/>
    </location>
</feature>
<protein>
    <recommendedName>
        <fullName evidence="4">Secreted protein</fullName>
    </recommendedName>
</protein>